<keyword evidence="4" id="KW-0456">Lyase</keyword>
<feature type="chain" id="PRO_5006062115" evidence="1">
    <location>
        <begin position="20"/>
        <end position="437"/>
    </location>
</feature>
<dbReference type="EC" id="4.2.2.-" evidence="4"/>
<dbReference type="InterPro" id="IPR043426">
    <property type="entry name" value="MltB-like"/>
</dbReference>
<dbReference type="SUPFAM" id="SSF53955">
    <property type="entry name" value="Lysozyme-like"/>
    <property type="match status" value="1"/>
</dbReference>
<sequence>MRGAAAVIGFVLLCGGVEASPLAVDTSERPAQRVQVSTVTLSTLSPVPRPTAPTLQTPVIEVAANARFDRWVGAFKRRARGQGISQRTLDQAFEAAQYLPDVIRRDRNQAEFTKTLWEYLDSAVSATRVRNGKAALRKHARVLGRIEAQYGVPKETVVAVWGLESAYGTFRGSEPTISALATLAFDGRRARFFESELVNALTILQNGDIAPQNMTGSWAGAMGHTQFMPSSYNAYAVDFTGDGRRDIWSDDPSDALASTANYLARFGWQKNLPWGVEVELPNGFDYGQTGDRIRKSANAWRQLGVRPARGGQLPNSDRVSILVPAGAKGVAFAIYQNFQVIERYNPADAYVIAVGHLADRIAGRPDFKASWPRGDRGLRFVERKEVQQLLARRGFDPGGVDGKIGPNTLSAVRRYQASIGATPDGYVSLDLLNQLRR</sequence>
<dbReference type="GO" id="GO:0008933">
    <property type="term" value="F:peptidoglycan lytic transglycosylase activity"/>
    <property type="evidence" value="ECO:0007669"/>
    <property type="project" value="TreeGrafter"/>
</dbReference>
<keyword evidence="1" id="KW-0732">Signal</keyword>
<dbReference type="STRING" id="266809.PM03_13125"/>
<dbReference type="eggNOG" id="COG3409">
    <property type="taxonomic scope" value="Bacteria"/>
</dbReference>
<dbReference type="InterPro" id="IPR002477">
    <property type="entry name" value="Peptidoglycan-bd-like"/>
</dbReference>
<dbReference type="Gene3D" id="1.10.530.10">
    <property type="match status" value="1"/>
</dbReference>
<reference evidence="4 5" key="1">
    <citation type="submission" date="2015-09" db="EMBL/GenBank/DDBJ databases">
        <authorList>
            <consortium name="Swine Surveillance"/>
        </authorList>
    </citation>
    <scope>NUCLEOTIDE SEQUENCE [LARGE SCALE GENOMIC DNA]</scope>
    <source>
        <strain evidence="4 5">CECT 5294</strain>
    </source>
</reference>
<protein>
    <submittedName>
        <fullName evidence="4">Membrane-bound lytic murein transglycosylase B</fullName>
        <ecNumber evidence="4">4.2.2.-</ecNumber>
    </submittedName>
</protein>
<dbReference type="Gene3D" id="1.10.8.350">
    <property type="entry name" value="Bacterial muramidase"/>
    <property type="match status" value="1"/>
</dbReference>
<dbReference type="CDD" id="cd13399">
    <property type="entry name" value="Slt35-like"/>
    <property type="match status" value="1"/>
</dbReference>
<dbReference type="InterPro" id="IPR011970">
    <property type="entry name" value="MltB_2"/>
</dbReference>
<proteinExistence type="predicted"/>
<dbReference type="Proteomes" id="UP000051298">
    <property type="component" value="Unassembled WGS sequence"/>
</dbReference>
<dbReference type="InterPro" id="IPR023346">
    <property type="entry name" value="Lysozyme-like_dom_sf"/>
</dbReference>
<dbReference type="Pfam" id="PF13406">
    <property type="entry name" value="SLT_2"/>
    <property type="match status" value="1"/>
</dbReference>
<dbReference type="PANTHER" id="PTHR30163:SF8">
    <property type="entry name" value="LYTIC MUREIN TRANSGLYCOSYLASE"/>
    <property type="match status" value="1"/>
</dbReference>
<dbReference type="GO" id="GO:0009253">
    <property type="term" value="P:peptidoglycan catabolic process"/>
    <property type="evidence" value="ECO:0007669"/>
    <property type="project" value="TreeGrafter"/>
</dbReference>
<dbReference type="InterPro" id="IPR036365">
    <property type="entry name" value="PGBD-like_sf"/>
</dbReference>
<evidence type="ECO:0000256" key="1">
    <source>
        <dbReference type="SAM" id="SignalP"/>
    </source>
</evidence>
<accession>A0A0P1EZZ9</accession>
<feature type="domain" description="Peptidoglycan binding-like" evidence="2">
    <location>
        <begin position="382"/>
        <end position="435"/>
    </location>
</feature>
<evidence type="ECO:0000313" key="4">
    <source>
        <dbReference type="EMBL" id="CUH60689.1"/>
    </source>
</evidence>
<evidence type="ECO:0000313" key="5">
    <source>
        <dbReference type="Proteomes" id="UP000051298"/>
    </source>
</evidence>
<evidence type="ECO:0000259" key="3">
    <source>
        <dbReference type="Pfam" id="PF13406"/>
    </source>
</evidence>
<dbReference type="InterPro" id="IPR036366">
    <property type="entry name" value="PGBDSf"/>
</dbReference>
<dbReference type="eggNOG" id="COG2951">
    <property type="taxonomic scope" value="Bacteria"/>
</dbReference>
<dbReference type="InterPro" id="IPR031304">
    <property type="entry name" value="SLT_2"/>
</dbReference>
<organism evidence="4 5">
    <name type="scientific">Thalassobacter stenotrophicus</name>
    <dbReference type="NCBI Taxonomy" id="266809"/>
    <lineage>
        <taxon>Bacteria</taxon>
        <taxon>Pseudomonadati</taxon>
        <taxon>Pseudomonadota</taxon>
        <taxon>Alphaproteobacteria</taxon>
        <taxon>Rhodobacterales</taxon>
        <taxon>Roseobacteraceae</taxon>
        <taxon>Thalassobacter</taxon>
    </lineage>
</organism>
<feature type="signal peptide" evidence="1">
    <location>
        <begin position="1"/>
        <end position="19"/>
    </location>
</feature>
<dbReference type="RefSeq" id="WP_058123614.1">
    <property type="nucleotide sequence ID" value="NZ_CYRX01000029.1"/>
</dbReference>
<dbReference type="FunFam" id="1.10.8.350:FF:000001">
    <property type="entry name" value="Lytic murein transglycosylase B"/>
    <property type="match status" value="1"/>
</dbReference>
<dbReference type="AlphaFoldDB" id="A0A0P1EZZ9"/>
<dbReference type="PANTHER" id="PTHR30163">
    <property type="entry name" value="MEMBRANE-BOUND LYTIC MUREIN TRANSGLYCOSYLASE B"/>
    <property type="match status" value="1"/>
</dbReference>
<feature type="domain" description="Transglycosylase SLT" evidence="3">
    <location>
        <begin position="68"/>
        <end position="359"/>
    </location>
</feature>
<dbReference type="EMBL" id="CYRX01000029">
    <property type="protein sequence ID" value="CUH60689.1"/>
    <property type="molecule type" value="Genomic_DNA"/>
</dbReference>
<dbReference type="Gene3D" id="1.10.101.10">
    <property type="entry name" value="PGBD-like superfamily/PGBD"/>
    <property type="match status" value="1"/>
</dbReference>
<evidence type="ECO:0000259" key="2">
    <source>
        <dbReference type="Pfam" id="PF01471"/>
    </source>
</evidence>
<name>A0A0P1EZZ9_9RHOB</name>
<dbReference type="Pfam" id="PF01471">
    <property type="entry name" value="PG_binding_1"/>
    <property type="match status" value="1"/>
</dbReference>
<dbReference type="SUPFAM" id="SSF47090">
    <property type="entry name" value="PGBD-like"/>
    <property type="match status" value="1"/>
</dbReference>
<gene>
    <name evidence="4" type="primary">mltB_1</name>
    <name evidence="4" type="ORF">THS5294_01985</name>
</gene>
<dbReference type="NCBIfam" id="TIGR02283">
    <property type="entry name" value="MltB_2"/>
    <property type="match status" value="1"/>
</dbReference>